<evidence type="ECO:0000256" key="1">
    <source>
        <dbReference type="ARBA" id="ARBA00006484"/>
    </source>
</evidence>
<keyword evidence="3" id="KW-0560">Oxidoreductase</keyword>
<dbReference type="PANTHER" id="PTHR24320">
    <property type="entry name" value="RETINOL DEHYDROGENASE"/>
    <property type="match status" value="1"/>
</dbReference>
<gene>
    <name evidence="4" type="ORF">N7456_006719</name>
</gene>
<dbReference type="InterPro" id="IPR002347">
    <property type="entry name" value="SDR_fam"/>
</dbReference>
<protein>
    <submittedName>
        <fullName evidence="4">Short-chain dehydrogenase/reductase SDR</fullName>
    </submittedName>
</protein>
<dbReference type="EMBL" id="JAPQKH010000004">
    <property type="protein sequence ID" value="KAJ5100667.1"/>
    <property type="molecule type" value="Genomic_DNA"/>
</dbReference>
<reference evidence="4" key="1">
    <citation type="submission" date="2022-11" db="EMBL/GenBank/DDBJ databases">
        <authorList>
            <person name="Petersen C."/>
        </authorList>
    </citation>
    <scope>NUCLEOTIDE SEQUENCE</scope>
    <source>
        <strain evidence="4">IBT 30069</strain>
    </source>
</reference>
<dbReference type="Proteomes" id="UP001149165">
    <property type="component" value="Unassembled WGS sequence"/>
</dbReference>
<evidence type="ECO:0000313" key="4">
    <source>
        <dbReference type="EMBL" id="KAJ5100667.1"/>
    </source>
</evidence>
<dbReference type="SUPFAM" id="SSF51735">
    <property type="entry name" value="NAD(P)-binding Rossmann-fold domains"/>
    <property type="match status" value="1"/>
</dbReference>
<dbReference type="Pfam" id="PF00106">
    <property type="entry name" value="adh_short"/>
    <property type="match status" value="1"/>
</dbReference>
<dbReference type="Gene3D" id="3.40.50.720">
    <property type="entry name" value="NAD(P)-binding Rossmann-like Domain"/>
    <property type="match status" value="1"/>
</dbReference>
<dbReference type="InterPro" id="IPR036291">
    <property type="entry name" value="NAD(P)-bd_dom_sf"/>
</dbReference>
<reference evidence="4" key="2">
    <citation type="journal article" date="2023" name="IMA Fungus">
        <title>Comparative genomic study of the Penicillium genus elucidates a diverse pangenome and 15 lateral gene transfer events.</title>
        <authorList>
            <person name="Petersen C."/>
            <person name="Sorensen T."/>
            <person name="Nielsen M.R."/>
            <person name="Sondergaard T.E."/>
            <person name="Sorensen J.L."/>
            <person name="Fitzpatrick D.A."/>
            <person name="Frisvad J.C."/>
            <person name="Nielsen K.L."/>
        </authorList>
    </citation>
    <scope>NUCLEOTIDE SEQUENCE</scope>
    <source>
        <strain evidence="4">IBT 30069</strain>
    </source>
</reference>
<keyword evidence="5" id="KW-1185">Reference proteome</keyword>
<evidence type="ECO:0000313" key="5">
    <source>
        <dbReference type="Proteomes" id="UP001149165"/>
    </source>
</evidence>
<proteinExistence type="inferred from homology"/>
<name>A0A9W9KD65_9EURO</name>
<dbReference type="GO" id="GO:0016491">
    <property type="term" value="F:oxidoreductase activity"/>
    <property type="evidence" value="ECO:0007669"/>
    <property type="project" value="UniProtKB-KW"/>
</dbReference>
<dbReference type="PANTHER" id="PTHR24320:SF282">
    <property type="entry name" value="WW DOMAIN-CONTAINING OXIDOREDUCTASE"/>
    <property type="match status" value="1"/>
</dbReference>
<evidence type="ECO:0000256" key="3">
    <source>
        <dbReference type="ARBA" id="ARBA00023002"/>
    </source>
</evidence>
<sequence length="349" mass="37896">MEFRDTLAATGFLSYGLWHPLESLSSVGPTLNEATFGLLGSSYRPDRDIPSLEGKVILLTGGNAGIGKETIRQLARHRPARIYLAARTESKALAAIESIQAELPSPADIRFLSLDLCSFKSIRAAAAEFQAENDRLDVLILNAGTMGNPATTTEDGFEVQLGTNHVGHFLLTKLLLPTLQATVASDRAKGLTPDVRILSLSSVAHSLSPVTFEEVTSTPSLLATSTWHRYGASKALNIFFAVELAKRYPEILSVAVHPGAVSSNLYDHAKAQGAPMKFSLSAIVALFFRNTSTGAFNSLWAATTDREDLVNGAYYTSVGYRSTGTKFVQSPDFPKRIWEWTEEQIAERS</sequence>
<comment type="caution">
    <text evidence="4">The sequence shown here is derived from an EMBL/GenBank/DDBJ whole genome shotgun (WGS) entry which is preliminary data.</text>
</comment>
<dbReference type="OrthoDB" id="191139at2759"/>
<accession>A0A9W9KD65</accession>
<organism evidence="4 5">
    <name type="scientific">Penicillium angulare</name>
    <dbReference type="NCBI Taxonomy" id="116970"/>
    <lineage>
        <taxon>Eukaryota</taxon>
        <taxon>Fungi</taxon>
        <taxon>Dikarya</taxon>
        <taxon>Ascomycota</taxon>
        <taxon>Pezizomycotina</taxon>
        <taxon>Eurotiomycetes</taxon>
        <taxon>Eurotiomycetidae</taxon>
        <taxon>Eurotiales</taxon>
        <taxon>Aspergillaceae</taxon>
        <taxon>Penicillium</taxon>
    </lineage>
</organism>
<dbReference type="AlphaFoldDB" id="A0A9W9KD65"/>
<dbReference type="PRINTS" id="PR00081">
    <property type="entry name" value="GDHRDH"/>
</dbReference>
<evidence type="ECO:0000256" key="2">
    <source>
        <dbReference type="ARBA" id="ARBA00022857"/>
    </source>
</evidence>
<comment type="similarity">
    <text evidence="1">Belongs to the short-chain dehydrogenases/reductases (SDR) family.</text>
</comment>
<keyword evidence="2" id="KW-0521">NADP</keyword>